<dbReference type="InterPro" id="IPR041698">
    <property type="entry name" value="Methyltransf_25"/>
</dbReference>
<dbReference type="SUPFAM" id="SSF53335">
    <property type="entry name" value="S-adenosyl-L-methionine-dependent methyltransferases"/>
    <property type="match status" value="1"/>
</dbReference>
<dbReference type="PANTHER" id="PTHR43464:SF92">
    <property type="entry name" value="SLR1071 PROTEIN"/>
    <property type="match status" value="1"/>
</dbReference>
<protein>
    <submittedName>
        <fullName evidence="2">SAM-dependent methyltransferase</fullName>
        <ecNumber evidence="2">2.1.1.-</ecNumber>
    </submittedName>
</protein>
<organism evidence="2 3">
    <name type="scientific">Streptomyces viridiviolaceus</name>
    <dbReference type="NCBI Taxonomy" id="68282"/>
    <lineage>
        <taxon>Bacteria</taxon>
        <taxon>Bacillati</taxon>
        <taxon>Actinomycetota</taxon>
        <taxon>Actinomycetes</taxon>
        <taxon>Kitasatosporales</taxon>
        <taxon>Streptomycetaceae</taxon>
        <taxon>Streptomyces</taxon>
    </lineage>
</organism>
<dbReference type="CDD" id="cd02440">
    <property type="entry name" value="AdoMet_MTases"/>
    <property type="match status" value="1"/>
</dbReference>
<dbReference type="EC" id="2.1.1.-" evidence="2"/>
<dbReference type="GO" id="GO:0008168">
    <property type="term" value="F:methyltransferase activity"/>
    <property type="evidence" value="ECO:0007669"/>
    <property type="project" value="UniProtKB-KW"/>
</dbReference>
<comment type="caution">
    <text evidence="2">The sequence shown here is derived from an EMBL/GenBank/DDBJ whole genome shotgun (WGS) entry which is preliminary data.</text>
</comment>
<dbReference type="GO" id="GO:0032259">
    <property type="term" value="P:methylation"/>
    <property type="evidence" value="ECO:0007669"/>
    <property type="project" value="UniProtKB-KW"/>
</dbReference>
<dbReference type="RefSeq" id="WP_189868591.1">
    <property type="nucleotide sequence ID" value="NZ_BMWA01000001.1"/>
</dbReference>
<keyword evidence="2" id="KW-0808">Transferase</keyword>
<feature type="domain" description="Methyltransferase" evidence="1">
    <location>
        <begin position="24"/>
        <end position="126"/>
    </location>
</feature>
<dbReference type="InterPro" id="IPR029063">
    <property type="entry name" value="SAM-dependent_MTases_sf"/>
</dbReference>
<evidence type="ECO:0000313" key="3">
    <source>
        <dbReference type="Proteomes" id="UP001596409"/>
    </source>
</evidence>
<proteinExistence type="predicted"/>
<dbReference type="EMBL" id="JBHSYM010000023">
    <property type="protein sequence ID" value="MFC7012162.1"/>
    <property type="molecule type" value="Genomic_DNA"/>
</dbReference>
<sequence>MTGGLSPRLAEIVDALPLTPRTRVLEIGCGPGAAARAVAARLTSGHILAIDRSERAIAQAGAGSAREIASGRMRVRCVAAEDFVREPGEGPFDIVFAVRVGALDGRCPEAGRRALERIAAALAPGGRLFVDGGRPLREIPLAPGGGISPGG</sequence>
<evidence type="ECO:0000259" key="1">
    <source>
        <dbReference type="Pfam" id="PF13649"/>
    </source>
</evidence>
<dbReference type="Pfam" id="PF13649">
    <property type="entry name" value="Methyltransf_25"/>
    <property type="match status" value="1"/>
</dbReference>
<reference evidence="3" key="1">
    <citation type="journal article" date="2019" name="Int. J. Syst. Evol. Microbiol.">
        <title>The Global Catalogue of Microorganisms (GCM) 10K type strain sequencing project: providing services to taxonomists for standard genome sequencing and annotation.</title>
        <authorList>
            <consortium name="The Broad Institute Genomics Platform"/>
            <consortium name="The Broad Institute Genome Sequencing Center for Infectious Disease"/>
            <person name="Wu L."/>
            <person name="Ma J."/>
        </authorList>
    </citation>
    <scope>NUCLEOTIDE SEQUENCE [LARGE SCALE GENOMIC DNA]</scope>
    <source>
        <strain evidence="3">JCM 4855</strain>
    </source>
</reference>
<name>A0ABW2E046_9ACTN</name>
<evidence type="ECO:0000313" key="2">
    <source>
        <dbReference type="EMBL" id="MFC7012162.1"/>
    </source>
</evidence>
<dbReference type="Proteomes" id="UP001596409">
    <property type="component" value="Unassembled WGS sequence"/>
</dbReference>
<gene>
    <name evidence="2" type="ORF">ACFQMH_10685</name>
</gene>
<keyword evidence="2" id="KW-0489">Methyltransferase</keyword>
<dbReference type="Gene3D" id="3.40.50.150">
    <property type="entry name" value="Vaccinia Virus protein VP39"/>
    <property type="match status" value="1"/>
</dbReference>
<dbReference type="PANTHER" id="PTHR43464">
    <property type="entry name" value="METHYLTRANSFERASE"/>
    <property type="match status" value="1"/>
</dbReference>
<keyword evidence="3" id="KW-1185">Reference proteome</keyword>
<accession>A0ABW2E046</accession>